<proteinExistence type="predicted"/>
<feature type="compositionally biased region" description="Basic residues" evidence="1">
    <location>
        <begin position="109"/>
        <end position="137"/>
    </location>
</feature>
<reference evidence="2 3" key="1">
    <citation type="submission" date="2016-11" db="EMBL/GenBank/DDBJ databases">
        <authorList>
            <person name="Jaros S."/>
            <person name="Januszkiewicz K."/>
            <person name="Wedrychowicz H."/>
        </authorList>
    </citation>
    <scope>NUCLEOTIDE SEQUENCE [LARGE SCALE GENOMIC DNA]</scope>
    <source>
        <strain evidence="2 3">DSM 46144</strain>
    </source>
</reference>
<feature type="compositionally biased region" description="Basic residues" evidence="1">
    <location>
        <begin position="323"/>
        <end position="337"/>
    </location>
</feature>
<protein>
    <submittedName>
        <fullName evidence="2">Uncharacterized protein</fullName>
    </submittedName>
</protein>
<dbReference type="Proteomes" id="UP000184440">
    <property type="component" value="Unassembled WGS sequence"/>
</dbReference>
<feature type="compositionally biased region" description="Basic residues" evidence="1">
    <location>
        <begin position="62"/>
        <end position="78"/>
    </location>
</feature>
<evidence type="ECO:0000313" key="3">
    <source>
        <dbReference type="Proteomes" id="UP000184440"/>
    </source>
</evidence>
<evidence type="ECO:0000313" key="2">
    <source>
        <dbReference type="EMBL" id="SHN26082.1"/>
    </source>
</evidence>
<dbReference type="EMBL" id="FRCS01000004">
    <property type="protein sequence ID" value="SHN26082.1"/>
    <property type="molecule type" value="Genomic_DNA"/>
</dbReference>
<dbReference type="AlphaFoldDB" id="A0A1M7Q6H0"/>
<feature type="compositionally biased region" description="Polar residues" evidence="1">
    <location>
        <begin position="21"/>
        <end position="31"/>
    </location>
</feature>
<feature type="region of interest" description="Disordered" evidence="1">
    <location>
        <begin position="234"/>
        <end position="337"/>
    </location>
</feature>
<organism evidence="2 3">
    <name type="scientific">Cryptosporangium aurantiacum</name>
    <dbReference type="NCBI Taxonomy" id="134849"/>
    <lineage>
        <taxon>Bacteria</taxon>
        <taxon>Bacillati</taxon>
        <taxon>Actinomycetota</taxon>
        <taxon>Actinomycetes</taxon>
        <taxon>Cryptosporangiales</taxon>
        <taxon>Cryptosporangiaceae</taxon>
        <taxon>Cryptosporangium</taxon>
    </lineage>
</organism>
<feature type="region of interest" description="Disordered" evidence="1">
    <location>
        <begin position="416"/>
        <end position="445"/>
    </location>
</feature>
<feature type="compositionally biased region" description="Basic residues" evidence="1">
    <location>
        <begin position="37"/>
        <end position="54"/>
    </location>
</feature>
<sequence>MHAGRGCGGSSTPRRPPQAATGRTATPQQPRSAERPGRRHRQPERSAQRRHARFRQTSPRQVPRRQPRLQRARYRRTRLQQALPQQRSRQPRSRQPCYQQAPAQQPRFRQPRFRRARFRRARFRRAPQKRPRFRQRSRQVQYRPPRRRPGARRRLRRRTTIGDGDATWAQAPPRRSVCSRRRQAWPRRPLPRCPWRRCPSKRCPSKRCPSKRCPGRRCRRKRCRPPLRWCDDDGGFAALSPRPPRQAASGRRWQRTPSPGSPAPMSLLRTCRRRHSRPPAPRCGGASGSRGDAAPVRRRRHPRWSQWSLQRRTQPLPEERCRPPNRPKPSHRTRRRGCGCARGLRRCRASQRRRGAASCCSQRPKKQYRNWATAGRQVDRQADGPHVSARVGRSATPRRRLRCHYSCYRWSLRQGKSLPDQPRSARCRASGQVSRPPPGACPRPRRGVSYRCCQAATGTSGDRRVSSLTPVRSAFRWRARRGLHRADRRSGLRR</sequence>
<name>A0A1M7Q6H0_9ACTN</name>
<accession>A0A1M7Q6H0</accession>
<keyword evidence="3" id="KW-1185">Reference proteome</keyword>
<gene>
    <name evidence="2" type="ORF">SAMN05443668_104218</name>
</gene>
<evidence type="ECO:0000256" key="1">
    <source>
        <dbReference type="SAM" id="MobiDB-lite"/>
    </source>
</evidence>
<feature type="compositionally biased region" description="Low complexity" evidence="1">
    <location>
        <begin position="79"/>
        <end position="108"/>
    </location>
</feature>
<feature type="compositionally biased region" description="Basic residues" evidence="1">
    <location>
        <begin position="144"/>
        <end position="159"/>
    </location>
</feature>
<feature type="region of interest" description="Disordered" evidence="1">
    <location>
        <begin position="1"/>
        <end position="183"/>
    </location>
</feature>